<evidence type="ECO:0000256" key="5">
    <source>
        <dbReference type="ARBA" id="ARBA00015587"/>
    </source>
</evidence>
<dbReference type="UniPathway" id="UPA00849">
    <property type="reaction ID" value="UER00819"/>
</dbReference>
<evidence type="ECO:0000256" key="8">
    <source>
        <dbReference type="ARBA" id="ARBA00023007"/>
    </source>
</evidence>
<feature type="non-terminal residue" evidence="10">
    <location>
        <position position="1"/>
    </location>
</feature>
<dbReference type="GO" id="GO:0003874">
    <property type="term" value="F:6-pyruvoyltetrahydropterin synthase activity"/>
    <property type="evidence" value="ECO:0007669"/>
    <property type="project" value="UniProtKB-EC"/>
</dbReference>
<reference evidence="10" key="1">
    <citation type="journal article" date="2011" name="PLoS ONE">
        <title>A deep insight into the sialotranscriptome of the gulf coast tick, Amblyomma maculatum.</title>
        <authorList>
            <person name="Karim S."/>
            <person name="Singh P."/>
            <person name="Ribeiro J.M."/>
        </authorList>
    </citation>
    <scope>NUCLEOTIDE SEQUENCE</scope>
    <source>
        <tissue evidence="10">Salivary gland</tissue>
    </source>
</reference>
<evidence type="ECO:0000256" key="9">
    <source>
        <dbReference type="ARBA" id="ARBA00023239"/>
    </source>
</evidence>
<dbReference type="GO" id="GO:0006729">
    <property type="term" value="P:tetrahydrobiopterin biosynthetic process"/>
    <property type="evidence" value="ECO:0007669"/>
    <property type="project" value="UniProtKB-UniPathway"/>
</dbReference>
<name>G3MHQ8_AMBMU</name>
<dbReference type="PANTHER" id="PTHR12589">
    <property type="entry name" value="PYRUVOYL TETRAHYDROBIOPTERIN SYNTHASE"/>
    <property type="match status" value="1"/>
</dbReference>
<evidence type="ECO:0000256" key="4">
    <source>
        <dbReference type="ARBA" id="ARBA00013100"/>
    </source>
</evidence>
<dbReference type="EMBL" id="JO841409">
    <property type="protein sequence ID" value="AEO33026.1"/>
    <property type="molecule type" value="mRNA"/>
</dbReference>
<dbReference type="InterPro" id="IPR007115">
    <property type="entry name" value="6-PTP_synth/QueD"/>
</dbReference>
<dbReference type="Gene3D" id="3.30.479.10">
    <property type="entry name" value="6-pyruvoyl tetrahydropterin synthase/QueD"/>
    <property type="match status" value="1"/>
</dbReference>
<dbReference type="InterPro" id="IPR022470">
    <property type="entry name" value="PTPS_Cys_AS"/>
</dbReference>
<dbReference type="PANTHER" id="PTHR12589:SF7">
    <property type="entry name" value="6-PYRUVOYL TETRAHYDROBIOPTERIN SYNTHASE"/>
    <property type="match status" value="1"/>
</dbReference>
<keyword evidence="8" id="KW-0783">Tetrahydrobiopterin biosynthesis</keyword>
<dbReference type="PROSITE" id="PS00988">
    <property type="entry name" value="PTPS_2"/>
    <property type="match status" value="1"/>
</dbReference>
<dbReference type="GO" id="GO:0046872">
    <property type="term" value="F:metal ion binding"/>
    <property type="evidence" value="ECO:0007669"/>
    <property type="project" value="UniProtKB-KW"/>
</dbReference>
<dbReference type="AlphaFoldDB" id="G3MHQ8"/>
<proteinExistence type="evidence at transcript level"/>
<dbReference type="FunFam" id="3.30.479.10:FF:000003">
    <property type="entry name" value="6-pyruvoyl tetrahydrobiopterin synthase"/>
    <property type="match status" value="1"/>
</dbReference>
<evidence type="ECO:0000256" key="7">
    <source>
        <dbReference type="ARBA" id="ARBA00022833"/>
    </source>
</evidence>
<keyword evidence="7" id="KW-0862">Zinc</keyword>
<dbReference type="InterPro" id="IPR038418">
    <property type="entry name" value="6-PTP_synth/QueD_sf"/>
</dbReference>
<evidence type="ECO:0000256" key="1">
    <source>
        <dbReference type="ARBA" id="ARBA00001947"/>
    </source>
</evidence>
<comment type="pathway">
    <text evidence="2">Cofactor biosynthesis; tetrahydrobiopterin biosynthesis; tetrahydrobiopterin from 7,8-dihydroneopterin triphosphate: step 1/3.</text>
</comment>
<dbReference type="SUPFAM" id="SSF55620">
    <property type="entry name" value="Tetrahydrobiopterin biosynthesis enzymes-like"/>
    <property type="match status" value="1"/>
</dbReference>
<dbReference type="PROSITE" id="PS00987">
    <property type="entry name" value="PTPS_1"/>
    <property type="match status" value="1"/>
</dbReference>
<dbReference type="EC" id="4.2.3.12" evidence="4"/>
<dbReference type="CDD" id="cd00470">
    <property type="entry name" value="PTPS"/>
    <property type="match status" value="1"/>
</dbReference>
<sequence>AGTATKKNSRCSRGWVRRGFSFAMGDGLRNGIETPVASVTRIESFSASHRLHSPHLSDAENAAIFGKCNNPNGHGHNYKLEVTVTGPVDKATGMVINITDLKKYIQSEIMDALDHKNLDKDVPHFETVVSTTENVAVFIWQQLSKVLPRGLQLRVRLHETDKNVVTYEGF</sequence>
<evidence type="ECO:0000256" key="2">
    <source>
        <dbReference type="ARBA" id="ARBA00005126"/>
    </source>
</evidence>
<keyword evidence="9" id="KW-0456">Lyase</keyword>
<evidence type="ECO:0000313" key="10">
    <source>
        <dbReference type="EMBL" id="AEO33026.1"/>
    </source>
</evidence>
<protein>
    <recommendedName>
        <fullName evidence="5">6-pyruvoyl tetrahydrobiopterin synthase</fullName>
        <ecNumber evidence="4">4.2.3.12</ecNumber>
    </recommendedName>
</protein>
<dbReference type="GO" id="GO:0005739">
    <property type="term" value="C:mitochondrion"/>
    <property type="evidence" value="ECO:0007669"/>
    <property type="project" value="TreeGrafter"/>
</dbReference>
<comment type="cofactor">
    <cofactor evidence="1">
        <name>Zn(2+)</name>
        <dbReference type="ChEBI" id="CHEBI:29105"/>
    </cofactor>
</comment>
<dbReference type="InterPro" id="IPR022469">
    <property type="entry name" value="PTPS_His_AS"/>
</dbReference>
<keyword evidence="6" id="KW-0479">Metal-binding</keyword>
<evidence type="ECO:0000256" key="3">
    <source>
        <dbReference type="ARBA" id="ARBA00009164"/>
    </source>
</evidence>
<organism evidence="10">
    <name type="scientific">Amblyomma maculatum</name>
    <name type="common">Gulf Coast tick</name>
    <dbReference type="NCBI Taxonomy" id="34609"/>
    <lineage>
        <taxon>Eukaryota</taxon>
        <taxon>Metazoa</taxon>
        <taxon>Ecdysozoa</taxon>
        <taxon>Arthropoda</taxon>
        <taxon>Chelicerata</taxon>
        <taxon>Arachnida</taxon>
        <taxon>Acari</taxon>
        <taxon>Parasitiformes</taxon>
        <taxon>Ixodida</taxon>
        <taxon>Ixodoidea</taxon>
        <taxon>Ixodidae</taxon>
        <taxon>Amblyomminae</taxon>
        <taxon>Amblyomma</taxon>
    </lineage>
</organism>
<comment type="similarity">
    <text evidence="3">Belongs to the PTPS family.</text>
</comment>
<dbReference type="Pfam" id="PF01242">
    <property type="entry name" value="PTPS"/>
    <property type="match status" value="1"/>
</dbReference>
<accession>G3MHQ8</accession>
<evidence type="ECO:0000256" key="6">
    <source>
        <dbReference type="ARBA" id="ARBA00022723"/>
    </source>
</evidence>